<feature type="region of interest" description="Disordered" evidence="1">
    <location>
        <begin position="69"/>
        <end position="89"/>
    </location>
</feature>
<evidence type="ECO:0000256" key="1">
    <source>
        <dbReference type="SAM" id="MobiDB-lite"/>
    </source>
</evidence>
<keyword evidence="3" id="KW-1185">Reference proteome</keyword>
<evidence type="ECO:0000313" key="3">
    <source>
        <dbReference type="Proteomes" id="UP000324222"/>
    </source>
</evidence>
<organism evidence="2 3">
    <name type="scientific">Portunus trituberculatus</name>
    <name type="common">Swimming crab</name>
    <name type="synonym">Neptunus trituberculatus</name>
    <dbReference type="NCBI Taxonomy" id="210409"/>
    <lineage>
        <taxon>Eukaryota</taxon>
        <taxon>Metazoa</taxon>
        <taxon>Ecdysozoa</taxon>
        <taxon>Arthropoda</taxon>
        <taxon>Crustacea</taxon>
        <taxon>Multicrustacea</taxon>
        <taxon>Malacostraca</taxon>
        <taxon>Eumalacostraca</taxon>
        <taxon>Eucarida</taxon>
        <taxon>Decapoda</taxon>
        <taxon>Pleocyemata</taxon>
        <taxon>Brachyura</taxon>
        <taxon>Eubrachyura</taxon>
        <taxon>Portunoidea</taxon>
        <taxon>Portunidae</taxon>
        <taxon>Portuninae</taxon>
        <taxon>Portunus</taxon>
    </lineage>
</organism>
<sequence length="169" mass="19357">MHIRLQRVSHHYICSVTLNTTPRNESVLPRNNAHERELETVGPWIKVSTGTCLSRGTRISALPDIPASTSISTRRNSPDHFLSKPPTSLATRPDKVIKQVEERGKRGAGEARERKKVMLQGVSVQEIHKWGRIEIRWMMKKFDFWVIHSGDVDYAYLELLQGFSLLQSK</sequence>
<accession>A0A5B7EK34</accession>
<name>A0A5B7EK34_PORTR</name>
<comment type="caution">
    <text evidence="2">The sequence shown here is derived from an EMBL/GenBank/DDBJ whole genome shotgun (WGS) entry which is preliminary data.</text>
</comment>
<evidence type="ECO:0000313" key="2">
    <source>
        <dbReference type="EMBL" id="MPC32874.1"/>
    </source>
</evidence>
<proteinExistence type="predicted"/>
<dbReference type="AlphaFoldDB" id="A0A5B7EK34"/>
<dbReference type="Proteomes" id="UP000324222">
    <property type="component" value="Unassembled WGS sequence"/>
</dbReference>
<reference evidence="2 3" key="1">
    <citation type="submission" date="2019-05" db="EMBL/GenBank/DDBJ databases">
        <title>Another draft genome of Portunus trituberculatus and its Hox gene families provides insights of decapod evolution.</title>
        <authorList>
            <person name="Jeong J.-H."/>
            <person name="Song I."/>
            <person name="Kim S."/>
            <person name="Choi T."/>
            <person name="Kim D."/>
            <person name="Ryu S."/>
            <person name="Kim W."/>
        </authorList>
    </citation>
    <scope>NUCLEOTIDE SEQUENCE [LARGE SCALE GENOMIC DNA]</scope>
    <source>
        <tissue evidence="2">Muscle</tissue>
    </source>
</reference>
<dbReference type="EMBL" id="VSRR010002713">
    <property type="protein sequence ID" value="MPC32874.1"/>
    <property type="molecule type" value="Genomic_DNA"/>
</dbReference>
<protein>
    <submittedName>
        <fullName evidence="2">Uncharacterized protein</fullName>
    </submittedName>
</protein>
<gene>
    <name evidence="2" type="ORF">E2C01_026208</name>
</gene>